<keyword evidence="3" id="KW-0804">Transcription</keyword>
<sequence>MIDCIQAYQTSVGIMRKETSVISLPDSADQHDHGYHQLVFGLEGDTEFDLAGYCRPVNFGWGCLLPSATGHAFHGLGDNRIVVVNLPTEGEDRPLQQRIEQLFKRPDYFNCAPQMQLLLNALSREMQQNPSDTLLQDACASTLVCALQRQLEQQHSQPRRMGRLNLALIDTYIDLHIERRIDVAELAGSVCLSESQFFALFRDQTGQTPQQYVMERRLQSVATALANTDCGISELAARFGFASQSNLTRAFGRRFDTSPLRYRRTHQR</sequence>
<feature type="domain" description="HTH araC/xylS-type" evidence="4">
    <location>
        <begin position="167"/>
        <end position="265"/>
    </location>
</feature>
<evidence type="ECO:0000256" key="3">
    <source>
        <dbReference type="ARBA" id="ARBA00023163"/>
    </source>
</evidence>
<protein>
    <submittedName>
        <fullName evidence="5">AraC family transcriptional regulator</fullName>
    </submittedName>
</protein>
<organism evidence="5 6">
    <name type="scientific">Marinobacterium zhoushanense</name>
    <dbReference type="NCBI Taxonomy" id="1679163"/>
    <lineage>
        <taxon>Bacteria</taxon>
        <taxon>Pseudomonadati</taxon>
        <taxon>Pseudomonadota</taxon>
        <taxon>Gammaproteobacteria</taxon>
        <taxon>Oceanospirillales</taxon>
        <taxon>Oceanospirillaceae</taxon>
        <taxon>Marinobacterium</taxon>
    </lineage>
</organism>
<name>A0ABQ1KGH1_9GAMM</name>
<reference evidence="6" key="1">
    <citation type="journal article" date="2019" name="Int. J. Syst. Evol. Microbiol.">
        <title>The Global Catalogue of Microorganisms (GCM) 10K type strain sequencing project: providing services to taxonomists for standard genome sequencing and annotation.</title>
        <authorList>
            <consortium name="The Broad Institute Genomics Platform"/>
            <consortium name="The Broad Institute Genome Sequencing Center for Infectious Disease"/>
            <person name="Wu L."/>
            <person name="Ma J."/>
        </authorList>
    </citation>
    <scope>NUCLEOTIDE SEQUENCE [LARGE SCALE GENOMIC DNA]</scope>
    <source>
        <strain evidence="6">CGMCC 1.15341</strain>
    </source>
</reference>
<dbReference type="Pfam" id="PF12833">
    <property type="entry name" value="HTH_18"/>
    <property type="match status" value="1"/>
</dbReference>
<dbReference type="SUPFAM" id="SSF46689">
    <property type="entry name" value="Homeodomain-like"/>
    <property type="match status" value="2"/>
</dbReference>
<evidence type="ECO:0000313" key="5">
    <source>
        <dbReference type="EMBL" id="GGB98538.1"/>
    </source>
</evidence>
<evidence type="ECO:0000259" key="4">
    <source>
        <dbReference type="PROSITE" id="PS01124"/>
    </source>
</evidence>
<dbReference type="PANTHER" id="PTHR46796:SF10">
    <property type="entry name" value="TRANSCRIPTIONAL ACTIVATOR FEAR"/>
    <property type="match status" value="1"/>
</dbReference>
<dbReference type="SUPFAM" id="SSF51182">
    <property type="entry name" value="RmlC-like cupins"/>
    <property type="match status" value="1"/>
</dbReference>
<dbReference type="InterPro" id="IPR011051">
    <property type="entry name" value="RmlC_Cupin_sf"/>
</dbReference>
<dbReference type="SMART" id="SM00342">
    <property type="entry name" value="HTH_ARAC"/>
    <property type="match status" value="1"/>
</dbReference>
<dbReference type="InterPro" id="IPR009057">
    <property type="entry name" value="Homeodomain-like_sf"/>
</dbReference>
<dbReference type="PANTHER" id="PTHR46796">
    <property type="entry name" value="HTH-TYPE TRANSCRIPTIONAL ACTIVATOR RHAS-RELATED"/>
    <property type="match status" value="1"/>
</dbReference>
<dbReference type="Proteomes" id="UP000629025">
    <property type="component" value="Unassembled WGS sequence"/>
</dbReference>
<dbReference type="EMBL" id="BMIJ01000005">
    <property type="protein sequence ID" value="GGB98538.1"/>
    <property type="molecule type" value="Genomic_DNA"/>
</dbReference>
<dbReference type="PROSITE" id="PS01124">
    <property type="entry name" value="HTH_ARAC_FAMILY_2"/>
    <property type="match status" value="1"/>
</dbReference>
<keyword evidence="6" id="KW-1185">Reference proteome</keyword>
<evidence type="ECO:0000256" key="1">
    <source>
        <dbReference type="ARBA" id="ARBA00023015"/>
    </source>
</evidence>
<dbReference type="InterPro" id="IPR050204">
    <property type="entry name" value="AraC_XylS_family_regulators"/>
</dbReference>
<dbReference type="PROSITE" id="PS00041">
    <property type="entry name" value="HTH_ARAC_FAMILY_1"/>
    <property type="match status" value="1"/>
</dbReference>
<keyword evidence="1" id="KW-0805">Transcription regulation</keyword>
<dbReference type="InterPro" id="IPR018062">
    <property type="entry name" value="HTH_AraC-typ_CS"/>
</dbReference>
<evidence type="ECO:0000313" key="6">
    <source>
        <dbReference type="Proteomes" id="UP000629025"/>
    </source>
</evidence>
<evidence type="ECO:0000256" key="2">
    <source>
        <dbReference type="ARBA" id="ARBA00023125"/>
    </source>
</evidence>
<comment type="caution">
    <text evidence="5">The sequence shown here is derived from an EMBL/GenBank/DDBJ whole genome shotgun (WGS) entry which is preliminary data.</text>
</comment>
<dbReference type="InterPro" id="IPR018060">
    <property type="entry name" value="HTH_AraC"/>
</dbReference>
<proteinExistence type="predicted"/>
<dbReference type="Gene3D" id="1.10.10.60">
    <property type="entry name" value="Homeodomain-like"/>
    <property type="match status" value="1"/>
</dbReference>
<keyword evidence="2" id="KW-0238">DNA-binding</keyword>
<gene>
    <name evidence="5" type="ORF">GCM10011352_25830</name>
</gene>
<accession>A0ABQ1KGH1</accession>